<dbReference type="STRING" id="308853.SAMN05421752_102381"/>
<dbReference type="OrthoDB" id="161697at2157"/>
<dbReference type="Pfam" id="PF24035">
    <property type="entry name" value="DUF7344"/>
    <property type="match status" value="1"/>
</dbReference>
<gene>
    <name evidence="2" type="ORF">SAMN05421752_102381</name>
</gene>
<name>A0A1N7DN04_9EURY</name>
<evidence type="ECO:0000313" key="3">
    <source>
        <dbReference type="Proteomes" id="UP000185936"/>
    </source>
</evidence>
<proteinExistence type="predicted"/>
<dbReference type="RefSeq" id="WP_076608053.1">
    <property type="nucleotide sequence ID" value="NZ_FTNR01000002.1"/>
</dbReference>
<feature type="domain" description="DUF7344" evidence="1">
    <location>
        <begin position="33"/>
        <end position="102"/>
    </location>
</feature>
<evidence type="ECO:0000313" key="2">
    <source>
        <dbReference type="EMBL" id="SIR77085.1"/>
    </source>
</evidence>
<reference evidence="3" key="1">
    <citation type="submission" date="2017-01" db="EMBL/GenBank/DDBJ databases">
        <authorList>
            <person name="Varghese N."/>
            <person name="Submissions S."/>
        </authorList>
    </citation>
    <scope>NUCLEOTIDE SEQUENCE [LARGE SCALE GENOMIC DNA]</scope>
    <source>
        <strain evidence="3">type strain: HArc-</strain>
    </source>
</reference>
<organism evidence="2 3">
    <name type="scientific">Natronorubrum thiooxidans</name>
    <dbReference type="NCBI Taxonomy" id="308853"/>
    <lineage>
        <taxon>Archaea</taxon>
        <taxon>Methanobacteriati</taxon>
        <taxon>Methanobacteriota</taxon>
        <taxon>Stenosarchaea group</taxon>
        <taxon>Halobacteria</taxon>
        <taxon>Halobacteriales</taxon>
        <taxon>Natrialbaceae</taxon>
        <taxon>Natronorubrum</taxon>
    </lineage>
</organism>
<protein>
    <recommendedName>
        <fullName evidence="1">DUF7344 domain-containing protein</fullName>
    </recommendedName>
</protein>
<accession>A0A1N7DN04</accession>
<sequence length="118" mass="13087">MALTIVCLVLEGTVAVVALLDETAASALQSGGALAHVTRRRVMSLLVEHDVLRREQVARELADDDAVPEAETERIDVELHHHHLPKLDDEQFIDYDHRSGDVVLWEDADTVTELIGTK</sequence>
<keyword evidence="3" id="KW-1185">Reference proteome</keyword>
<dbReference type="InterPro" id="IPR036388">
    <property type="entry name" value="WH-like_DNA-bd_sf"/>
</dbReference>
<evidence type="ECO:0000259" key="1">
    <source>
        <dbReference type="Pfam" id="PF24035"/>
    </source>
</evidence>
<dbReference type="AlphaFoldDB" id="A0A1N7DN04"/>
<dbReference type="EMBL" id="FTNR01000002">
    <property type="protein sequence ID" value="SIR77085.1"/>
    <property type="molecule type" value="Genomic_DNA"/>
</dbReference>
<dbReference type="Gene3D" id="1.10.10.10">
    <property type="entry name" value="Winged helix-like DNA-binding domain superfamily/Winged helix DNA-binding domain"/>
    <property type="match status" value="1"/>
</dbReference>
<dbReference type="InterPro" id="IPR055768">
    <property type="entry name" value="DUF7344"/>
</dbReference>
<dbReference type="Proteomes" id="UP000185936">
    <property type="component" value="Unassembled WGS sequence"/>
</dbReference>